<dbReference type="PROSITE" id="PS01135">
    <property type="entry name" value="FTSZ_2"/>
    <property type="match status" value="1"/>
</dbReference>
<dbReference type="InterPro" id="IPR036525">
    <property type="entry name" value="Tubulin/FtsZ_GTPase_sf"/>
</dbReference>
<dbReference type="GO" id="GO:0005525">
    <property type="term" value="F:GTP binding"/>
    <property type="evidence" value="ECO:0007669"/>
    <property type="project" value="UniProtKB-UniRule"/>
</dbReference>
<keyword evidence="3 8" id="KW-0132">Cell division</keyword>
<dbReference type="InterPro" id="IPR045061">
    <property type="entry name" value="FtsZ/CetZ"/>
</dbReference>
<keyword evidence="2 8" id="KW-0963">Cytoplasm</keyword>
<comment type="subcellular location">
    <subcellularLocation>
        <location evidence="8">Cytoplasm</location>
    </subcellularLocation>
    <text evidence="8">Assembles at midcell at the inner surface of the cytoplasmic membrane.</text>
</comment>
<feature type="binding site" evidence="8">
    <location>
        <begin position="82"/>
        <end position="86"/>
    </location>
    <ligand>
        <name>GTP</name>
        <dbReference type="ChEBI" id="CHEBI:37565"/>
    </ligand>
</feature>
<dbReference type="PROSITE" id="PS01134">
    <property type="entry name" value="FTSZ_1"/>
    <property type="match status" value="1"/>
</dbReference>
<evidence type="ECO:0000256" key="2">
    <source>
        <dbReference type="ARBA" id="ARBA00022490"/>
    </source>
</evidence>
<sequence>MNVDHNRTFINQSSVENPETLFTVDNNHSLNKSAFPFYAPKDSKDSNKIPFPSGDLPRTEESTNYNIMPSNIATIKVVGIGGGGCNAVNRMIESGVSGIEFWAINTDAQALCNNAATQRLQVGQKITRGLGAGGHPAIGQKAAEESRDEIANVLEGTDLVFITAGMGGGTGTGGAPIIAEIAKEMGCLTVGVVTRPFTFEGRRRMNQAEEGIASLATRVDTLIVIPNNQLLSVISQETPMQEAFRIADDILRQGVQGISDIITIPGLVNVDFADVRAVMADAGSALMGIGIGSGKSRAREGAVAAISSPLLESSIEGAKGVILNITGGSDITLHEVNAAAETIYEIVDPNANIIFGAVIDERMQGEVRITVIATGFSGETPSNPKAKTASGPTRPMFSQREPQAPPKQETPNQPSLDIPDFLQKRRFPRG</sequence>
<keyword evidence="4 8" id="KW-0547">Nucleotide-binding</keyword>
<dbReference type="SUPFAM" id="SSF52490">
    <property type="entry name" value="Tubulin nucleotide-binding domain-like"/>
    <property type="match status" value="1"/>
</dbReference>
<dbReference type="Pfam" id="PF00091">
    <property type="entry name" value="Tubulin"/>
    <property type="match status" value="1"/>
</dbReference>
<feature type="binding site" evidence="8">
    <location>
        <begin position="169"/>
        <end position="171"/>
    </location>
    <ligand>
        <name>GTP</name>
        <dbReference type="ChEBI" id="CHEBI:37565"/>
    </ligand>
</feature>
<evidence type="ECO:0000259" key="13">
    <source>
        <dbReference type="SMART" id="SM00865"/>
    </source>
</evidence>
<reference evidence="14" key="1">
    <citation type="submission" date="2021-02" db="EMBL/GenBank/DDBJ databases">
        <title>Metagenome analyses of Stigonema ocellatum DSM 106950, Chlorogloea purpurea SAG 13.99 and Gomphosphaeria aponina DSM 107014.</title>
        <authorList>
            <person name="Marter P."/>
            <person name="Huang S."/>
        </authorList>
    </citation>
    <scope>NUCLEOTIDE SEQUENCE</scope>
    <source>
        <strain evidence="14">JP213</strain>
    </source>
</reference>
<proteinExistence type="inferred from homology"/>
<dbReference type="GO" id="GO:0003924">
    <property type="term" value="F:GTPase activity"/>
    <property type="evidence" value="ECO:0007669"/>
    <property type="project" value="UniProtKB-UniRule"/>
</dbReference>
<keyword evidence="7 8" id="KW-0131">Cell cycle</keyword>
<dbReference type="EMBL" id="JADQBC010000045">
    <property type="protein sequence ID" value="MBR8827846.1"/>
    <property type="molecule type" value="Genomic_DNA"/>
</dbReference>
<dbReference type="InterPro" id="IPR008280">
    <property type="entry name" value="Tub_FtsZ_C"/>
</dbReference>
<dbReference type="Gene3D" id="3.40.50.1440">
    <property type="entry name" value="Tubulin/FtsZ, GTPase domain"/>
    <property type="match status" value="1"/>
</dbReference>
<evidence type="ECO:0000313" key="14">
    <source>
        <dbReference type="EMBL" id="MBR8827846.1"/>
    </source>
</evidence>
<dbReference type="CDD" id="cd02201">
    <property type="entry name" value="FtsZ_type1"/>
    <property type="match status" value="1"/>
</dbReference>
<dbReference type="SMART" id="SM00864">
    <property type="entry name" value="Tubulin"/>
    <property type="match status" value="1"/>
</dbReference>
<evidence type="ECO:0000313" key="15">
    <source>
        <dbReference type="Proteomes" id="UP000767446"/>
    </source>
</evidence>
<feature type="binding site" evidence="8">
    <location>
        <position position="200"/>
    </location>
    <ligand>
        <name>GTP</name>
        <dbReference type="ChEBI" id="CHEBI:37565"/>
    </ligand>
</feature>
<evidence type="ECO:0000256" key="5">
    <source>
        <dbReference type="ARBA" id="ARBA00023134"/>
    </source>
</evidence>
<dbReference type="GO" id="GO:0032153">
    <property type="term" value="C:cell division site"/>
    <property type="evidence" value="ECO:0007669"/>
    <property type="project" value="UniProtKB-UniRule"/>
</dbReference>
<feature type="binding site" evidence="8">
    <location>
        <position position="204"/>
    </location>
    <ligand>
        <name>GTP</name>
        <dbReference type="ChEBI" id="CHEBI:37565"/>
    </ligand>
</feature>
<evidence type="ECO:0000256" key="7">
    <source>
        <dbReference type="ARBA" id="ARBA00023306"/>
    </source>
</evidence>
<feature type="region of interest" description="Disordered" evidence="11">
    <location>
        <begin position="376"/>
        <end position="430"/>
    </location>
</feature>
<dbReference type="SMART" id="SM00865">
    <property type="entry name" value="Tubulin_C"/>
    <property type="match status" value="1"/>
</dbReference>
<dbReference type="Pfam" id="PF12327">
    <property type="entry name" value="FtsZ_C"/>
    <property type="match status" value="1"/>
</dbReference>
<dbReference type="InterPro" id="IPR024757">
    <property type="entry name" value="FtsZ_C"/>
</dbReference>
<evidence type="ECO:0000256" key="10">
    <source>
        <dbReference type="RuleBase" id="RU000631"/>
    </source>
</evidence>
<dbReference type="InterPro" id="IPR018316">
    <property type="entry name" value="Tubulin/FtsZ_2-layer-sand-dom"/>
</dbReference>
<feature type="domain" description="Tubulin/FtsZ GTPase" evidence="12">
    <location>
        <begin position="74"/>
        <end position="266"/>
    </location>
</feature>
<keyword evidence="6 8" id="KW-0717">Septation</keyword>
<dbReference type="InterPro" id="IPR020805">
    <property type="entry name" value="Cell_div_FtsZ_CS"/>
</dbReference>
<dbReference type="PANTHER" id="PTHR30314:SF3">
    <property type="entry name" value="MITOCHONDRIAL DIVISION PROTEIN FSZA"/>
    <property type="match status" value="1"/>
</dbReference>
<comment type="subunit">
    <text evidence="8">Homodimer. Polymerizes to form a dynamic ring structure in a strictly GTP-dependent manner. Interacts directly with several other division proteins.</text>
</comment>
<evidence type="ECO:0000256" key="1">
    <source>
        <dbReference type="ARBA" id="ARBA00009690"/>
    </source>
</evidence>
<protein>
    <recommendedName>
        <fullName evidence="8 9">Cell division protein FtsZ</fullName>
    </recommendedName>
</protein>
<dbReference type="InterPro" id="IPR037103">
    <property type="entry name" value="Tubulin/FtsZ-like_C"/>
</dbReference>
<dbReference type="Proteomes" id="UP000767446">
    <property type="component" value="Unassembled WGS sequence"/>
</dbReference>
<evidence type="ECO:0000256" key="8">
    <source>
        <dbReference type="HAMAP-Rule" id="MF_00909"/>
    </source>
</evidence>
<feature type="binding site" evidence="8">
    <location>
        <position position="248"/>
    </location>
    <ligand>
        <name>GTP</name>
        <dbReference type="ChEBI" id="CHEBI:37565"/>
    </ligand>
</feature>
<dbReference type="GO" id="GO:0000917">
    <property type="term" value="P:division septum assembly"/>
    <property type="evidence" value="ECO:0007669"/>
    <property type="project" value="UniProtKB-KW"/>
</dbReference>
<dbReference type="GO" id="GO:0042802">
    <property type="term" value="F:identical protein binding"/>
    <property type="evidence" value="ECO:0007669"/>
    <property type="project" value="UniProtKB-ARBA"/>
</dbReference>
<comment type="similarity">
    <text evidence="1 8 10">Belongs to the FtsZ family.</text>
</comment>
<evidence type="ECO:0000256" key="9">
    <source>
        <dbReference type="NCBIfam" id="TIGR00065"/>
    </source>
</evidence>
<organism evidence="14 15">
    <name type="scientific">Gomphosphaeria aponina SAG 52.96 = DSM 107014</name>
    <dbReference type="NCBI Taxonomy" id="1521640"/>
    <lineage>
        <taxon>Bacteria</taxon>
        <taxon>Bacillati</taxon>
        <taxon>Cyanobacteriota</taxon>
        <taxon>Cyanophyceae</taxon>
        <taxon>Oscillatoriophycideae</taxon>
        <taxon>Chroococcales</taxon>
        <taxon>Gomphosphaeriaceae</taxon>
        <taxon>Gomphosphaeria</taxon>
    </lineage>
</organism>
<accession>A0A941JS38</accession>
<dbReference type="GO" id="GO:0043093">
    <property type="term" value="P:FtsZ-dependent cytokinesis"/>
    <property type="evidence" value="ECO:0007669"/>
    <property type="project" value="UniProtKB-UniRule"/>
</dbReference>
<dbReference type="InterPro" id="IPR000158">
    <property type="entry name" value="Cell_div_FtsZ"/>
</dbReference>
<dbReference type="HAMAP" id="MF_00909">
    <property type="entry name" value="FtsZ"/>
    <property type="match status" value="1"/>
</dbReference>
<dbReference type="Gene3D" id="3.30.1330.20">
    <property type="entry name" value="Tubulin/FtsZ, C-terminal domain"/>
    <property type="match status" value="1"/>
</dbReference>
<dbReference type="NCBIfam" id="TIGR00065">
    <property type="entry name" value="ftsZ"/>
    <property type="match status" value="1"/>
</dbReference>
<dbReference type="FunFam" id="3.30.1330.20:FF:000007">
    <property type="entry name" value="Cell division protein ftsZ, putative"/>
    <property type="match status" value="1"/>
</dbReference>
<feature type="domain" description="Tubulin/FtsZ 2-layer sandwich" evidence="13">
    <location>
        <begin position="268"/>
        <end position="385"/>
    </location>
</feature>
<dbReference type="SUPFAM" id="SSF55307">
    <property type="entry name" value="Tubulin C-terminal domain-like"/>
    <property type="match status" value="1"/>
</dbReference>
<evidence type="ECO:0000256" key="11">
    <source>
        <dbReference type="SAM" id="MobiDB-lite"/>
    </source>
</evidence>
<gene>
    <name evidence="8 14" type="primary">ftsZ</name>
    <name evidence="14" type="ORF">DSM107014_08075</name>
</gene>
<dbReference type="GO" id="GO:0005737">
    <property type="term" value="C:cytoplasm"/>
    <property type="evidence" value="ECO:0007669"/>
    <property type="project" value="UniProtKB-SubCell"/>
</dbReference>
<dbReference type="GO" id="GO:0051258">
    <property type="term" value="P:protein polymerization"/>
    <property type="evidence" value="ECO:0007669"/>
    <property type="project" value="UniProtKB-UniRule"/>
</dbReference>
<dbReference type="AlphaFoldDB" id="A0A941JS38"/>
<evidence type="ECO:0000256" key="4">
    <source>
        <dbReference type="ARBA" id="ARBA00022741"/>
    </source>
</evidence>
<evidence type="ECO:0000256" key="3">
    <source>
        <dbReference type="ARBA" id="ARBA00022618"/>
    </source>
</evidence>
<dbReference type="InterPro" id="IPR003008">
    <property type="entry name" value="Tubulin_FtsZ_GTPase"/>
</dbReference>
<dbReference type="FunFam" id="3.40.50.1440:FF:000023">
    <property type="entry name" value="Cell division protein FtsZ"/>
    <property type="match status" value="1"/>
</dbReference>
<dbReference type="PRINTS" id="PR00423">
    <property type="entry name" value="CELLDVISFTSZ"/>
</dbReference>
<comment type="caution">
    <text evidence="14">The sequence shown here is derived from an EMBL/GenBank/DDBJ whole genome shotgun (WGS) entry which is preliminary data.</text>
</comment>
<evidence type="ECO:0000259" key="12">
    <source>
        <dbReference type="SMART" id="SM00864"/>
    </source>
</evidence>
<name>A0A941JS38_9CHRO</name>
<comment type="function">
    <text evidence="8 10">Essential cell division protein that forms a contractile ring structure (Z ring) at the future cell division site. The regulation of the ring assembly controls the timing and the location of cell division. One of the functions of the FtsZ ring is to recruit other cell division proteins to the septum to produce a new cell wall between the dividing cells. Binds GTP and shows GTPase activity.</text>
</comment>
<evidence type="ECO:0000256" key="6">
    <source>
        <dbReference type="ARBA" id="ARBA00023210"/>
    </source>
</evidence>
<dbReference type="PANTHER" id="PTHR30314">
    <property type="entry name" value="CELL DIVISION PROTEIN FTSZ-RELATED"/>
    <property type="match status" value="1"/>
</dbReference>
<keyword evidence="5 8" id="KW-0342">GTP-binding</keyword>